<evidence type="ECO:0000256" key="1">
    <source>
        <dbReference type="SAM" id="MobiDB-lite"/>
    </source>
</evidence>
<dbReference type="Gene3D" id="1.10.720.30">
    <property type="entry name" value="SAP domain"/>
    <property type="match status" value="1"/>
</dbReference>
<dbReference type="Proteomes" id="UP000017836">
    <property type="component" value="Unassembled WGS sequence"/>
</dbReference>
<dbReference type="SMART" id="SM00513">
    <property type="entry name" value="SAP"/>
    <property type="match status" value="1"/>
</dbReference>
<feature type="region of interest" description="Disordered" evidence="1">
    <location>
        <begin position="1"/>
        <end position="22"/>
    </location>
</feature>
<feature type="domain" description="SAP" evidence="2">
    <location>
        <begin position="40"/>
        <end position="74"/>
    </location>
</feature>
<dbReference type="AlphaFoldDB" id="U5CVF9"/>
<dbReference type="SUPFAM" id="SSF68906">
    <property type="entry name" value="SAP domain"/>
    <property type="match status" value="1"/>
</dbReference>
<dbReference type="EMBL" id="KI394809">
    <property type="protein sequence ID" value="ERN00788.1"/>
    <property type="molecule type" value="Genomic_DNA"/>
</dbReference>
<evidence type="ECO:0000313" key="4">
    <source>
        <dbReference type="Proteomes" id="UP000017836"/>
    </source>
</evidence>
<feature type="compositionally biased region" description="Basic and acidic residues" evidence="1">
    <location>
        <begin position="1"/>
        <end position="13"/>
    </location>
</feature>
<dbReference type="HOGENOM" id="CLU_178803_0_0_1"/>
<dbReference type="InterPro" id="IPR003034">
    <property type="entry name" value="SAP_dom"/>
</dbReference>
<dbReference type="Gramene" id="ERN00788">
    <property type="protein sequence ID" value="ERN00788"/>
    <property type="gene ID" value="AMTR_s04115p00007450"/>
</dbReference>
<dbReference type="InterPro" id="IPR036361">
    <property type="entry name" value="SAP_dom_sf"/>
</dbReference>
<dbReference type="PROSITE" id="PS50800">
    <property type="entry name" value="SAP"/>
    <property type="match status" value="1"/>
</dbReference>
<evidence type="ECO:0000313" key="3">
    <source>
        <dbReference type="EMBL" id="ERN00788.1"/>
    </source>
</evidence>
<keyword evidence="4" id="KW-1185">Reference proteome</keyword>
<gene>
    <name evidence="3" type="ORF">AMTR_s04115p00007450</name>
</gene>
<sequence length="75" mass="8230">MSFHSGENEEPNKTNKQAKQHAESAEVIAKVMDYAAKGKLGSLTIPELKMFLTTKKAKVGGKKEELIQRVTGLLT</sequence>
<accession>U5CVF9</accession>
<dbReference type="Pfam" id="PF02037">
    <property type="entry name" value="SAP"/>
    <property type="match status" value="1"/>
</dbReference>
<proteinExistence type="predicted"/>
<evidence type="ECO:0000259" key="2">
    <source>
        <dbReference type="PROSITE" id="PS50800"/>
    </source>
</evidence>
<protein>
    <recommendedName>
        <fullName evidence="2">SAP domain-containing protein</fullName>
    </recommendedName>
</protein>
<organism evidence="3 4">
    <name type="scientific">Amborella trichopoda</name>
    <dbReference type="NCBI Taxonomy" id="13333"/>
    <lineage>
        <taxon>Eukaryota</taxon>
        <taxon>Viridiplantae</taxon>
        <taxon>Streptophyta</taxon>
        <taxon>Embryophyta</taxon>
        <taxon>Tracheophyta</taxon>
        <taxon>Spermatophyta</taxon>
        <taxon>Magnoliopsida</taxon>
        <taxon>Amborellales</taxon>
        <taxon>Amborellaceae</taxon>
        <taxon>Amborella</taxon>
    </lineage>
</organism>
<reference evidence="4" key="1">
    <citation type="journal article" date="2013" name="Science">
        <title>The Amborella genome and the evolution of flowering plants.</title>
        <authorList>
            <consortium name="Amborella Genome Project"/>
        </authorList>
    </citation>
    <scope>NUCLEOTIDE SEQUENCE [LARGE SCALE GENOMIC DNA]</scope>
</reference>
<name>U5CVF9_AMBTC</name>